<dbReference type="Pfam" id="PF00990">
    <property type="entry name" value="GGDEF"/>
    <property type="match status" value="1"/>
</dbReference>
<name>B4VVL7_9CYAN</name>
<dbReference type="eggNOG" id="COG3706">
    <property type="taxonomic scope" value="Bacteria"/>
</dbReference>
<dbReference type="SMART" id="SM00065">
    <property type="entry name" value="GAF"/>
    <property type="match status" value="1"/>
</dbReference>
<dbReference type="Gene3D" id="3.30.70.270">
    <property type="match status" value="1"/>
</dbReference>
<dbReference type="InterPro" id="IPR029787">
    <property type="entry name" value="Nucleotide_cyclase"/>
</dbReference>
<dbReference type="SUPFAM" id="SSF55073">
    <property type="entry name" value="Nucleotide cyclase"/>
    <property type="match status" value="1"/>
</dbReference>
<dbReference type="HOGENOM" id="CLU_000445_11_24_3"/>
<sequence>MQTQLNTPVLEQLIDSLQSSYSVEEACTTIEPLVQQLFPDEIGAIFVMNSSKNLLEAIATWGSIPLTSDSVFSPHECLALRRGQANLVDDTQYCLNCQHIRANSPAVETFCVPMIAHGDTVGLLSVSSLQRGRIAQTRQLAERVAKHIGLALANLKLRETLKTQTFRDPLTKLYNRRYLEECFEREIRKSQRQPKPIGVILLEIDEMEQLNQRFGKSVADLLLREIGLLLPSQVRASDIACRYGGQQFLLLLPEAALAVTQRRAEQLRQSIQQLSLDYRGQSLGSLTISAGIASFAEHGKTAKEVLQAAHIALNLAITGGRDRIVTAS</sequence>
<evidence type="ECO:0000313" key="3">
    <source>
        <dbReference type="Proteomes" id="UP000003835"/>
    </source>
</evidence>
<dbReference type="GO" id="GO:1902201">
    <property type="term" value="P:negative regulation of bacterial-type flagellum-dependent cell motility"/>
    <property type="evidence" value="ECO:0007669"/>
    <property type="project" value="TreeGrafter"/>
</dbReference>
<evidence type="ECO:0000313" key="2">
    <source>
        <dbReference type="EMBL" id="EDX73952.1"/>
    </source>
</evidence>
<keyword evidence="3" id="KW-1185">Reference proteome</keyword>
<dbReference type="InterPro" id="IPR050469">
    <property type="entry name" value="Diguanylate_Cyclase"/>
</dbReference>
<dbReference type="AlphaFoldDB" id="B4VVL7"/>
<proteinExistence type="predicted"/>
<dbReference type="GO" id="GO:0043709">
    <property type="term" value="P:cell adhesion involved in single-species biofilm formation"/>
    <property type="evidence" value="ECO:0007669"/>
    <property type="project" value="TreeGrafter"/>
</dbReference>
<organism evidence="2 3">
    <name type="scientific">Coleofasciculus chthonoplastes PCC 7420</name>
    <dbReference type="NCBI Taxonomy" id="118168"/>
    <lineage>
        <taxon>Bacteria</taxon>
        <taxon>Bacillati</taxon>
        <taxon>Cyanobacteriota</taxon>
        <taxon>Cyanophyceae</taxon>
        <taxon>Coleofasciculales</taxon>
        <taxon>Coleofasciculaceae</taxon>
        <taxon>Coleofasciculus</taxon>
    </lineage>
</organism>
<dbReference type="InterPro" id="IPR029016">
    <property type="entry name" value="GAF-like_dom_sf"/>
</dbReference>
<dbReference type="OrthoDB" id="9812260at2"/>
<dbReference type="Proteomes" id="UP000003835">
    <property type="component" value="Unassembled WGS sequence"/>
</dbReference>
<dbReference type="RefSeq" id="WP_006102714.1">
    <property type="nucleotide sequence ID" value="NZ_DS989855.1"/>
</dbReference>
<dbReference type="PANTHER" id="PTHR45138:SF9">
    <property type="entry name" value="DIGUANYLATE CYCLASE DGCM-RELATED"/>
    <property type="match status" value="1"/>
</dbReference>
<dbReference type="Pfam" id="PF13185">
    <property type="entry name" value="GAF_2"/>
    <property type="match status" value="1"/>
</dbReference>
<dbReference type="InterPro" id="IPR000160">
    <property type="entry name" value="GGDEF_dom"/>
</dbReference>
<dbReference type="SUPFAM" id="SSF55781">
    <property type="entry name" value="GAF domain-like"/>
    <property type="match status" value="1"/>
</dbReference>
<accession>B4VVL7</accession>
<dbReference type="GO" id="GO:0052621">
    <property type="term" value="F:diguanylate cyclase activity"/>
    <property type="evidence" value="ECO:0007669"/>
    <property type="project" value="TreeGrafter"/>
</dbReference>
<protein>
    <submittedName>
        <fullName evidence="2">GGDEF domain protein</fullName>
    </submittedName>
</protein>
<dbReference type="GO" id="GO:0005886">
    <property type="term" value="C:plasma membrane"/>
    <property type="evidence" value="ECO:0007669"/>
    <property type="project" value="TreeGrafter"/>
</dbReference>
<dbReference type="PROSITE" id="PS50887">
    <property type="entry name" value="GGDEF"/>
    <property type="match status" value="1"/>
</dbReference>
<reference evidence="2 3" key="1">
    <citation type="submission" date="2008-07" db="EMBL/GenBank/DDBJ databases">
        <authorList>
            <person name="Tandeau de Marsac N."/>
            <person name="Ferriera S."/>
            <person name="Johnson J."/>
            <person name="Kravitz S."/>
            <person name="Beeson K."/>
            <person name="Sutton G."/>
            <person name="Rogers Y.-H."/>
            <person name="Friedman R."/>
            <person name="Frazier M."/>
            <person name="Venter J.C."/>
        </authorList>
    </citation>
    <scope>NUCLEOTIDE SEQUENCE [LARGE SCALE GENOMIC DNA]</scope>
    <source>
        <strain evidence="2 3">PCC 7420</strain>
    </source>
</reference>
<dbReference type="STRING" id="118168.MC7420_5832"/>
<dbReference type="InterPro" id="IPR043128">
    <property type="entry name" value="Rev_trsase/Diguanyl_cyclase"/>
</dbReference>
<dbReference type="Gene3D" id="3.30.450.40">
    <property type="match status" value="1"/>
</dbReference>
<dbReference type="SMART" id="SM00267">
    <property type="entry name" value="GGDEF"/>
    <property type="match status" value="1"/>
</dbReference>
<dbReference type="InterPro" id="IPR003018">
    <property type="entry name" value="GAF"/>
</dbReference>
<evidence type="ECO:0000259" key="1">
    <source>
        <dbReference type="PROSITE" id="PS50887"/>
    </source>
</evidence>
<dbReference type="EMBL" id="DS989855">
    <property type="protein sequence ID" value="EDX73952.1"/>
    <property type="molecule type" value="Genomic_DNA"/>
</dbReference>
<feature type="domain" description="GGDEF" evidence="1">
    <location>
        <begin position="195"/>
        <end position="328"/>
    </location>
</feature>
<dbReference type="PANTHER" id="PTHR45138">
    <property type="entry name" value="REGULATORY COMPONENTS OF SENSORY TRANSDUCTION SYSTEM"/>
    <property type="match status" value="1"/>
</dbReference>
<gene>
    <name evidence="2" type="ORF">MC7420_5832</name>
</gene>
<dbReference type="NCBIfam" id="TIGR00254">
    <property type="entry name" value="GGDEF"/>
    <property type="match status" value="1"/>
</dbReference>
<dbReference type="CDD" id="cd01949">
    <property type="entry name" value="GGDEF"/>
    <property type="match status" value="1"/>
</dbReference>